<evidence type="ECO:0000256" key="1">
    <source>
        <dbReference type="ARBA" id="ARBA00022729"/>
    </source>
</evidence>
<dbReference type="InterPro" id="IPR036908">
    <property type="entry name" value="RlpA-like_sf"/>
</dbReference>
<evidence type="ECO:0000313" key="4">
    <source>
        <dbReference type="EMBL" id="MDQ0270755.1"/>
    </source>
</evidence>
<evidence type="ECO:0000313" key="5">
    <source>
        <dbReference type="Proteomes" id="UP001238088"/>
    </source>
</evidence>
<dbReference type="Pfam" id="PF06725">
    <property type="entry name" value="3D"/>
    <property type="match status" value="1"/>
</dbReference>
<comment type="caution">
    <text evidence="4">The sequence shown here is derived from an EMBL/GenBank/DDBJ whole genome shotgun (WGS) entry which is preliminary data.</text>
</comment>
<dbReference type="RefSeq" id="WP_307475436.1">
    <property type="nucleotide sequence ID" value="NZ_JAUSUB010000010.1"/>
</dbReference>
<dbReference type="InterPro" id="IPR051933">
    <property type="entry name" value="Resuscitation_pf_RpfB"/>
</dbReference>
<dbReference type="InterPro" id="IPR059180">
    <property type="entry name" value="3D_YorM"/>
</dbReference>
<dbReference type="SUPFAM" id="SSF50685">
    <property type="entry name" value="Barwin-like endoglucanases"/>
    <property type="match status" value="1"/>
</dbReference>
<keyword evidence="2" id="KW-0175">Coiled coil</keyword>
<feature type="domain" description="3D" evidence="3">
    <location>
        <begin position="109"/>
        <end position="173"/>
    </location>
</feature>
<protein>
    <submittedName>
        <fullName evidence="4">3D (Asp-Asp-Asp) domain-containing protein</fullName>
    </submittedName>
</protein>
<feature type="coiled-coil region" evidence="2">
    <location>
        <begin position="44"/>
        <end position="71"/>
    </location>
</feature>
<proteinExistence type="predicted"/>
<keyword evidence="1" id="KW-0732">Signal</keyword>
<dbReference type="InterPro" id="IPR010611">
    <property type="entry name" value="3D_dom"/>
</dbReference>
<accession>A0ABU0AL31</accession>
<name>A0ABU0AL31_9BACI</name>
<keyword evidence="5" id="KW-1185">Reference proteome</keyword>
<gene>
    <name evidence="4" type="ORF">J2S17_002640</name>
</gene>
<dbReference type="CDD" id="cd14667">
    <property type="entry name" value="3D_containing_proteins"/>
    <property type="match status" value="1"/>
</dbReference>
<evidence type="ECO:0000259" key="3">
    <source>
        <dbReference type="Pfam" id="PF06725"/>
    </source>
</evidence>
<dbReference type="EMBL" id="JAUSUB010000010">
    <property type="protein sequence ID" value="MDQ0270755.1"/>
    <property type="molecule type" value="Genomic_DNA"/>
</dbReference>
<organism evidence="4 5">
    <name type="scientific">Cytobacillus purgationiresistens</name>
    <dbReference type="NCBI Taxonomy" id="863449"/>
    <lineage>
        <taxon>Bacteria</taxon>
        <taxon>Bacillati</taxon>
        <taxon>Bacillota</taxon>
        <taxon>Bacilli</taxon>
        <taxon>Bacillales</taxon>
        <taxon>Bacillaceae</taxon>
        <taxon>Cytobacillus</taxon>
    </lineage>
</organism>
<dbReference type="Gene3D" id="2.40.40.10">
    <property type="entry name" value="RlpA-like domain"/>
    <property type="match status" value="1"/>
</dbReference>
<dbReference type="PANTHER" id="PTHR39160">
    <property type="entry name" value="CELL WALL-BINDING PROTEIN YOCH"/>
    <property type="match status" value="1"/>
</dbReference>
<evidence type="ECO:0000256" key="2">
    <source>
        <dbReference type="SAM" id="Coils"/>
    </source>
</evidence>
<sequence>MTVISFFASILISQTIISHEIPSITSEEIAKRWAPNAQLWRQQVEVSAQANEELRSKNERLSAEIKRLNETAWQPFDASAYIADCAEGCSGITRVGIDVRNKTHHDGMRVIATDPSVVPLWSIVELRFADGRTERAISLDTGGAIRGRKLDYLIGSHGDAIQFGRQQVDVKIIERGAK</sequence>
<dbReference type="PANTHER" id="PTHR39160:SF6">
    <property type="entry name" value="CELL WALL-BINDING PROTEIN YOCH"/>
    <property type="match status" value="1"/>
</dbReference>
<reference evidence="4 5" key="1">
    <citation type="submission" date="2023-07" db="EMBL/GenBank/DDBJ databases">
        <title>Genomic Encyclopedia of Type Strains, Phase IV (KMG-IV): sequencing the most valuable type-strain genomes for metagenomic binning, comparative biology and taxonomic classification.</title>
        <authorList>
            <person name="Goeker M."/>
        </authorList>
    </citation>
    <scope>NUCLEOTIDE SEQUENCE [LARGE SCALE GENOMIC DNA]</scope>
    <source>
        <strain evidence="4 5">DSM 23494</strain>
    </source>
</reference>
<dbReference type="Proteomes" id="UP001238088">
    <property type="component" value="Unassembled WGS sequence"/>
</dbReference>